<evidence type="ECO:0008006" key="3">
    <source>
        <dbReference type="Google" id="ProtNLM"/>
    </source>
</evidence>
<dbReference type="EMBL" id="MT142035">
    <property type="protein sequence ID" value="QJA73552.1"/>
    <property type="molecule type" value="Genomic_DNA"/>
</dbReference>
<organism evidence="2">
    <name type="scientific">viral metagenome</name>
    <dbReference type="NCBI Taxonomy" id="1070528"/>
    <lineage>
        <taxon>unclassified sequences</taxon>
        <taxon>metagenomes</taxon>
        <taxon>organismal metagenomes</taxon>
    </lineage>
</organism>
<gene>
    <name evidence="2" type="ORF">MM415A02324_0008</name>
</gene>
<name>A0A6M3JX21_9ZZZZ</name>
<sequence length="49" mass="4902">MPTNTTLAIAIIGILSVIAIMAVSEADIISVLSYTVTAIAGLATGQALK</sequence>
<accession>A0A6M3JX21</accession>
<evidence type="ECO:0000256" key="1">
    <source>
        <dbReference type="SAM" id="Phobius"/>
    </source>
</evidence>
<keyword evidence="1" id="KW-0812">Transmembrane</keyword>
<proteinExistence type="predicted"/>
<protein>
    <recommendedName>
        <fullName evidence="3">Holin</fullName>
    </recommendedName>
</protein>
<keyword evidence="1" id="KW-1133">Transmembrane helix</keyword>
<evidence type="ECO:0000313" key="2">
    <source>
        <dbReference type="EMBL" id="QJA73552.1"/>
    </source>
</evidence>
<keyword evidence="1" id="KW-0472">Membrane</keyword>
<feature type="transmembrane region" description="Helical" evidence="1">
    <location>
        <begin position="6"/>
        <end position="24"/>
    </location>
</feature>
<dbReference type="AlphaFoldDB" id="A0A6M3JX21"/>
<reference evidence="2" key="1">
    <citation type="submission" date="2020-03" db="EMBL/GenBank/DDBJ databases">
        <title>The deep terrestrial virosphere.</title>
        <authorList>
            <person name="Holmfeldt K."/>
            <person name="Nilsson E."/>
            <person name="Simone D."/>
            <person name="Lopez-Fernandez M."/>
            <person name="Wu X."/>
            <person name="de Brujin I."/>
            <person name="Lundin D."/>
            <person name="Andersson A."/>
            <person name="Bertilsson S."/>
            <person name="Dopson M."/>
        </authorList>
    </citation>
    <scope>NUCLEOTIDE SEQUENCE</scope>
    <source>
        <strain evidence="2">MM415A02324</strain>
    </source>
</reference>